<sequence length="386" mass="40725">MSAPTAPRWRVTLADNTVDEQEIAAVTDVLRSRWLSAGTQTAAFEREFADRLGADDAVAVSSGTAALHLAMMALDLGPGDEVIMPALTFVASAAVVALAGATPVLADVCAPDDLTVDPADVTRLVTPRTRAVVAMHYAGYPADLAALRMVCDRHGVVLVEDAAHAPVVEHEGRMLGTHGDIGCFSFFATKNVTSGEGGMVLAGDPAVRERIRLARSHHLTTSTWDRRSSGDASYDVAGIGLNYRPTEVSAALGRVQLGRLGRDRQRRRELVATYREVLAAAPELVLPFAGRTGDSALHLMPVVLPEGTDRGGVREGLAAAGVQTSVHYPPVHHLSAYRDSAGAGRSALTVTDAVAPRLLSLPLHSRMSDDDAVLAGRALLSCLRGR</sequence>
<reference evidence="5 6" key="1">
    <citation type="submission" date="2018-08" db="EMBL/GenBank/DDBJ databases">
        <title>Jishengella sp. nov., isolated from a root of Azadirachta indica A. Juss. var. siamensis Valenton.</title>
        <authorList>
            <person name="Kuncharoen N."/>
            <person name="Tanasupawat S."/>
            <person name="Kudo T."/>
            <person name="Ohkuma M."/>
        </authorList>
    </citation>
    <scope>NUCLEOTIDE SEQUENCE [LARGE SCALE GENOMIC DNA]</scope>
    <source>
        <strain evidence="5 6">AZ1-13</strain>
    </source>
</reference>
<gene>
    <name evidence="5" type="ORF">D2L64_05550</name>
</gene>
<dbReference type="InterPro" id="IPR000653">
    <property type="entry name" value="DegT/StrS_aminotransferase"/>
</dbReference>
<dbReference type="Gene3D" id="3.40.640.10">
    <property type="entry name" value="Type I PLP-dependent aspartate aminotransferase-like (Major domain)"/>
    <property type="match status" value="1"/>
</dbReference>
<dbReference type="GO" id="GO:0030170">
    <property type="term" value="F:pyridoxal phosphate binding"/>
    <property type="evidence" value="ECO:0007669"/>
    <property type="project" value="TreeGrafter"/>
</dbReference>
<accession>A0A418MZA0</accession>
<dbReference type="InterPro" id="IPR015421">
    <property type="entry name" value="PyrdxlP-dep_Trfase_major"/>
</dbReference>
<dbReference type="RefSeq" id="WP_119573600.1">
    <property type="nucleotide sequence ID" value="NZ_QXEC01000003.1"/>
</dbReference>
<dbReference type="Pfam" id="PF01041">
    <property type="entry name" value="DegT_DnrJ_EryC1"/>
    <property type="match status" value="1"/>
</dbReference>
<dbReference type="InterPro" id="IPR015422">
    <property type="entry name" value="PyrdxlP-dep_Trfase_small"/>
</dbReference>
<comment type="caution">
    <text evidence="5">The sequence shown here is derived from an EMBL/GenBank/DDBJ whole genome shotgun (WGS) entry which is preliminary data.</text>
</comment>
<dbReference type="Proteomes" id="UP000283832">
    <property type="component" value="Unassembled WGS sequence"/>
</dbReference>
<proteinExistence type="inferred from homology"/>
<evidence type="ECO:0000313" key="5">
    <source>
        <dbReference type="EMBL" id="RIV40306.1"/>
    </source>
</evidence>
<dbReference type="AlphaFoldDB" id="A0A418MZA0"/>
<comment type="similarity">
    <text evidence="4">Belongs to the DegT/DnrJ/EryC1 family.</text>
</comment>
<dbReference type="SUPFAM" id="SSF53383">
    <property type="entry name" value="PLP-dependent transferases"/>
    <property type="match status" value="1"/>
</dbReference>
<evidence type="ECO:0000256" key="1">
    <source>
        <dbReference type="ARBA" id="ARBA00001933"/>
    </source>
</evidence>
<organism evidence="5 6">
    <name type="scientific">Micromonospora radicis</name>
    <dbReference type="NCBI Taxonomy" id="1894971"/>
    <lineage>
        <taxon>Bacteria</taxon>
        <taxon>Bacillati</taxon>
        <taxon>Actinomycetota</taxon>
        <taxon>Actinomycetes</taxon>
        <taxon>Micromonosporales</taxon>
        <taxon>Micromonosporaceae</taxon>
        <taxon>Micromonospora</taxon>
    </lineage>
</organism>
<keyword evidence="5" id="KW-0808">Transferase</keyword>
<evidence type="ECO:0000256" key="3">
    <source>
        <dbReference type="PIRSR" id="PIRSR000390-2"/>
    </source>
</evidence>
<feature type="active site" description="Proton acceptor" evidence="2">
    <location>
        <position position="190"/>
    </location>
</feature>
<dbReference type="EMBL" id="QXEC01000003">
    <property type="protein sequence ID" value="RIV40306.1"/>
    <property type="molecule type" value="Genomic_DNA"/>
</dbReference>
<protein>
    <submittedName>
        <fullName evidence="5">DegT/DnrJ/EryC1/StrS family aminotransferase</fullName>
    </submittedName>
</protein>
<name>A0A418MZA0_9ACTN</name>
<dbReference type="Gene3D" id="3.90.1150.10">
    <property type="entry name" value="Aspartate Aminotransferase, domain 1"/>
    <property type="match status" value="1"/>
</dbReference>
<dbReference type="GO" id="GO:0008483">
    <property type="term" value="F:transaminase activity"/>
    <property type="evidence" value="ECO:0007669"/>
    <property type="project" value="UniProtKB-KW"/>
</dbReference>
<evidence type="ECO:0000313" key="6">
    <source>
        <dbReference type="Proteomes" id="UP000283832"/>
    </source>
</evidence>
<dbReference type="InterPro" id="IPR015424">
    <property type="entry name" value="PyrdxlP-dep_Trfase"/>
</dbReference>
<dbReference type="GO" id="GO:0000271">
    <property type="term" value="P:polysaccharide biosynthetic process"/>
    <property type="evidence" value="ECO:0007669"/>
    <property type="project" value="TreeGrafter"/>
</dbReference>
<comment type="cofactor">
    <cofactor evidence="1">
        <name>pyridoxal 5'-phosphate</name>
        <dbReference type="ChEBI" id="CHEBI:597326"/>
    </cofactor>
</comment>
<dbReference type="PANTHER" id="PTHR30244">
    <property type="entry name" value="TRANSAMINASE"/>
    <property type="match status" value="1"/>
</dbReference>
<keyword evidence="3 4" id="KW-0663">Pyridoxal phosphate</keyword>
<evidence type="ECO:0000256" key="4">
    <source>
        <dbReference type="RuleBase" id="RU004508"/>
    </source>
</evidence>
<feature type="modified residue" description="N6-(pyridoxal phosphate)lysine" evidence="3">
    <location>
        <position position="190"/>
    </location>
</feature>
<dbReference type="PIRSF" id="PIRSF000390">
    <property type="entry name" value="PLP_StrS"/>
    <property type="match status" value="1"/>
</dbReference>
<keyword evidence="6" id="KW-1185">Reference proteome</keyword>
<dbReference type="PANTHER" id="PTHR30244:SF34">
    <property type="entry name" value="DTDP-4-AMINO-4,6-DIDEOXYGALACTOSE TRANSAMINASE"/>
    <property type="match status" value="1"/>
</dbReference>
<evidence type="ECO:0000256" key="2">
    <source>
        <dbReference type="PIRSR" id="PIRSR000390-1"/>
    </source>
</evidence>
<keyword evidence="5" id="KW-0032">Aminotransferase</keyword>
<dbReference type="OrthoDB" id="9804264at2"/>
<dbReference type="CDD" id="cd00616">
    <property type="entry name" value="AHBA_syn"/>
    <property type="match status" value="1"/>
</dbReference>